<dbReference type="Pfam" id="PF02406">
    <property type="entry name" value="MmoB_DmpM"/>
    <property type="match status" value="1"/>
</dbReference>
<dbReference type="Proteomes" id="UP000036902">
    <property type="component" value="Chromosome"/>
</dbReference>
<organism evidence="2 3">
    <name type="scientific">Thauera humireducens</name>
    <dbReference type="NCBI Taxonomy" id="1134435"/>
    <lineage>
        <taxon>Bacteria</taxon>
        <taxon>Pseudomonadati</taxon>
        <taxon>Pseudomonadota</taxon>
        <taxon>Betaproteobacteria</taxon>
        <taxon>Rhodocyclales</taxon>
        <taxon>Zoogloeaceae</taxon>
        <taxon>Thauera</taxon>
    </lineage>
</organism>
<dbReference type="SUPFAM" id="SSF56029">
    <property type="entry name" value="Monooxygenase (hydroxylase) regulatory protein"/>
    <property type="match status" value="1"/>
</dbReference>
<dbReference type="RefSeq" id="WP_048708888.1">
    <property type="nucleotide sequence ID" value="NZ_CP014646.1"/>
</dbReference>
<keyword evidence="2" id="KW-0560">Oxidoreductase</keyword>
<sequence length="89" mass="9991">MSTVFLALQTNEDTRPIIEAILQDNPSAVVDAQPAMVKINADGRLVVRRETIEEITGRAYDLQELQVNLITMSGNLDQTDDEITLFWKS</sequence>
<accession>A0A140IDF9</accession>
<reference evidence="3" key="1">
    <citation type="submission" date="2016-03" db="EMBL/GenBank/DDBJ databases">
        <authorList>
            <person name="Ma C."/>
            <person name="Zhou S."/>
            <person name="Yang G."/>
        </authorList>
    </citation>
    <scope>NUCLEOTIDE SEQUENCE [LARGE SCALE GENOMIC DNA]</scope>
    <source>
        <strain evidence="3">SgZ-1</strain>
    </source>
</reference>
<dbReference type="GO" id="GO:0004497">
    <property type="term" value="F:monooxygenase activity"/>
    <property type="evidence" value="ECO:0007669"/>
    <property type="project" value="UniProtKB-KW"/>
</dbReference>
<keyword evidence="2" id="KW-0503">Monooxygenase</keyword>
<comment type="similarity">
    <text evidence="1">Belongs to the TmoD/XamoD family.</text>
</comment>
<dbReference type="STRING" id="1134435.AC731_001770"/>
<evidence type="ECO:0000313" key="3">
    <source>
        <dbReference type="Proteomes" id="UP000036902"/>
    </source>
</evidence>
<dbReference type="KEGG" id="thu:AC731_001770"/>
<dbReference type="InterPro" id="IPR003454">
    <property type="entry name" value="MOase_MmoB_DmpM"/>
</dbReference>
<gene>
    <name evidence="2" type="ORF">AC731_001770</name>
</gene>
<evidence type="ECO:0000256" key="1">
    <source>
        <dbReference type="ARBA" id="ARBA00006313"/>
    </source>
</evidence>
<dbReference type="EMBL" id="CP014646">
    <property type="protein sequence ID" value="AMO35784.1"/>
    <property type="molecule type" value="Genomic_DNA"/>
</dbReference>
<dbReference type="Gene3D" id="3.90.56.10">
    <property type="entry name" value="Monooxygenase component MmoB/DmpM"/>
    <property type="match status" value="1"/>
</dbReference>
<name>A0A140IDF9_9RHOO</name>
<proteinExistence type="inferred from homology"/>
<dbReference type="AlphaFoldDB" id="A0A140IDF9"/>
<evidence type="ECO:0000313" key="2">
    <source>
        <dbReference type="EMBL" id="AMO35784.1"/>
    </source>
</evidence>
<keyword evidence="3" id="KW-1185">Reference proteome</keyword>
<dbReference type="InterPro" id="IPR036889">
    <property type="entry name" value="mOase_MmoB_DmpM_sf"/>
</dbReference>
<protein>
    <submittedName>
        <fullName evidence="2">Monooxygenase</fullName>
    </submittedName>
</protein>